<dbReference type="PANTHER" id="PTHR35146">
    <property type="entry name" value="UPF0178 PROTEIN YAII"/>
    <property type="match status" value="1"/>
</dbReference>
<comment type="similarity">
    <text evidence="1 2">Belongs to the UPF0178 family.</text>
</comment>
<dbReference type="HAMAP" id="MF_00489">
    <property type="entry name" value="UPF0178"/>
    <property type="match status" value="1"/>
</dbReference>
<dbReference type="PANTHER" id="PTHR35146:SF1">
    <property type="entry name" value="UPF0178 PROTEIN YAII"/>
    <property type="match status" value="1"/>
</dbReference>
<proteinExistence type="inferred from homology"/>
<evidence type="ECO:0000256" key="2">
    <source>
        <dbReference type="HAMAP-Rule" id="MF_00489"/>
    </source>
</evidence>
<gene>
    <name evidence="3" type="ORF">KYE46_09995</name>
</gene>
<sequence length="155" mass="16575">MTETPRDARTIWIDGDACPVKEEVYTCAYRHKIPVKLVAASYLRHPDHPLITMVMAGEAFDAADDVIAEGAGLGSLVITADILLAERCLENGAVVLNHKGQPFTANSIGAQVATRAIMADLRASLEGQGIGGQKPFSKADRSAFSNALETALRRL</sequence>
<dbReference type="InterPro" id="IPR003791">
    <property type="entry name" value="UPF0178"/>
</dbReference>
<dbReference type="NCBIfam" id="NF001095">
    <property type="entry name" value="PRK00124.1"/>
    <property type="match status" value="1"/>
</dbReference>
<protein>
    <recommendedName>
        <fullName evidence="2">UPF0178 protein KYE46_09995</fullName>
    </recommendedName>
</protein>
<accession>A0A8F6TUA0</accession>
<reference evidence="3 4" key="1">
    <citation type="submission" date="2021-07" db="EMBL/GenBank/DDBJ databases">
        <title>A novel Jannaschia species isolated from marine dinoflagellate Ceratoperidinium margalefii.</title>
        <authorList>
            <person name="Jiang Y."/>
            <person name="Li Z."/>
        </authorList>
    </citation>
    <scope>NUCLEOTIDE SEQUENCE [LARGE SCALE GENOMIC DNA]</scope>
    <source>
        <strain evidence="3 4">J12C1-MA-4</strain>
    </source>
</reference>
<organism evidence="3 4">
    <name type="scientific">Gymnodinialimonas ceratoperidinii</name>
    <dbReference type="NCBI Taxonomy" id="2856823"/>
    <lineage>
        <taxon>Bacteria</taxon>
        <taxon>Pseudomonadati</taxon>
        <taxon>Pseudomonadota</taxon>
        <taxon>Alphaproteobacteria</taxon>
        <taxon>Rhodobacterales</taxon>
        <taxon>Paracoccaceae</taxon>
        <taxon>Gymnodinialimonas</taxon>
    </lineage>
</organism>
<dbReference type="Proteomes" id="UP000825009">
    <property type="component" value="Chromosome"/>
</dbReference>
<evidence type="ECO:0000313" key="3">
    <source>
        <dbReference type="EMBL" id="QXT38284.1"/>
    </source>
</evidence>
<keyword evidence="4" id="KW-1185">Reference proteome</keyword>
<evidence type="ECO:0000313" key="4">
    <source>
        <dbReference type="Proteomes" id="UP000825009"/>
    </source>
</evidence>
<dbReference type="KEGG" id="gce:KYE46_09995"/>
<evidence type="ECO:0000256" key="1">
    <source>
        <dbReference type="ARBA" id="ARBA00008522"/>
    </source>
</evidence>
<name>A0A8F6TUA0_9RHOB</name>
<dbReference type="EMBL" id="CP079194">
    <property type="protein sequence ID" value="QXT38284.1"/>
    <property type="molecule type" value="Genomic_DNA"/>
</dbReference>
<dbReference type="Pfam" id="PF02639">
    <property type="entry name" value="DUF188"/>
    <property type="match status" value="1"/>
</dbReference>
<dbReference type="RefSeq" id="WP_219000481.1">
    <property type="nucleotide sequence ID" value="NZ_CP079194.1"/>
</dbReference>
<dbReference type="AlphaFoldDB" id="A0A8F6TUA0"/>